<name>A0A379MQZ1_9BACT</name>
<dbReference type="InterPro" id="IPR036929">
    <property type="entry name" value="DsbDN_sf"/>
</dbReference>
<proteinExistence type="predicted"/>
<evidence type="ECO:0000256" key="2">
    <source>
        <dbReference type="ARBA" id="ARBA00022692"/>
    </source>
</evidence>
<feature type="signal peptide" evidence="8">
    <location>
        <begin position="1"/>
        <end position="20"/>
    </location>
</feature>
<keyword evidence="5 7" id="KW-0472">Membrane</keyword>
<accession>A0A379MQZ1</accession>
<dbReference type="GO" id="GO:0045454">
    <property type="term" value="P:cell redox homeostasis"/>
    <property type="evidence" value="ECO:0007669"/>
    <property type="project" value="TreeGrafter"/>
</dbReference>
<keyword evidence="12" id="KW-1185">Reference proteome</keyword>
<dbReference type="SUPFAM" id="SSF52833">
    <property type="entry name" value="Thioredoxin-like"/>
    <property type="match status" value="1"/>
</dbReference>
<evidence type="ECO:0000256" key="5">
    <source>
        <dbReference type="ARBA" id="ARBA00023136"/>
    </source>
</evidence>
<dbReference type="GO" id="GO:0017004">
    <property type="term" value="P:cytochrome complex assembly"/>
    <property type="evidence" value="ECO:0007669"/>
    <property type="project" value="UniProtKB-KW"/>
</dbReference>
<dbReference type="Pfam" id="PF02683">
    <property type="entry name" value="DsbD_TM"/>
    <property type="match status" value="1"/>
</dbReference>
<dbReference type="EC" id="1.8.1.8" evidence="11"/>
<evidence type="ECO:0000259" key="10">
    <source>
        <dbReference type="Pfam" id="PF11412"/>
    </source>
</evidence>
<feature type="transmembrane region" description="Helical" evidence="7">
    <location>
        <begin position="395"/>
        <end position="415"/>
    </location>
</feature>
<keyword evidence="2 7" id="KW-0812">Transmembrane</keyword>
<feature type="transmembrane region" description="Helical" evidence="7">
    <location>
        <begin position="464"/>
        <end position="481"/>
    </location>
</feature>
<keyword evidence="3" id="KW-0201">Cytochrome c-type biogenesis</keyword>
<evidence type="ECO:0000313" key="12">
    <source>
        <dbReference type="Proteomes" id="UP000255233"/>
    </source>
</evidence>
<feature type="transmembrane region" description="Helical" evidence="7">
    <location>
        <begin position="427"/>
        <end position="444"/>
    </location>
</feature>
<organism evidence="11 12">
    <name type="scientific">Rikenella microfusus</name>
    <dbReference type="NCBI Taxonomy" id="28139"/>
    <lineage>
        <taxon>Bacteria</taxon>
        <taxon>Pseudomonadati</taxon>
        <taxon>Bacteroidota</taxon>
        <taxon>Bacteroidia</taxon>
        <taxon>Bacteroidales</taxon>
        <taxon>Rikenellaceae</taxon>
        <taxon>Rikenella</taxon>
    </lineage>
</organism>
<keyword evidence="11" id="KW-0560">Oxidoreductase</keyword>
<dbReference type="RefSeq" id="WP_027290803.1">
    <property type="nucleotide sequence ID" value="NZ_UGVL01000001.1"/>
</dbReference>
<feature type="transmembrane region" description="Helical" evidence="7">
    <location>
        <begin position="228"/>
        <end position="252"/>
    </location>
</feature>
<feature type="domain" description="Cytochrome C biogenesis protein transmembrane" evidence="9">
    <location>
        <begin position="229"/>
        <end position="448"/>
    </location>
</feature>
<dbReference type="OrthoDB" id="9811036at2"/>
<feature type="transmembrane region" description="Helical" evidence="7">
    <location>
        <begin position="273"/>
        <end position="299"/>
    </location>
</feature>
<dbReference type="PANTHER" id="PTHR32234">
    <property type="entry name" value="THIOL:DISULFIDE INTERCHANGE PROTEIN DSBD"/>
    <property type="match status" value="1"/>
</dbReference>
<evidence type="ECO:0000256" key="7">
    <source>
        <dbReference type="SAM" id="Phobius"/>
    </source>
</evidence>
<comment type="subcellular location">
    <subcellularLocation>
        <location evidence="1">Membrane</location>
        <topology evidence="1">Multi-pass membrane protein</topology>
    </subcellularLocation>
</comment>
<evidence type="ECO:0000259" key="9">
    <source>
        <dbReference type="Pfam" id="PF02683"/>
    </source>
</evidence>
<keyword evidence="4 7" id="KW-1133">Transmembrane helix</keyword>
<dbReference type="Gene3D" id="2.60.40.1250">
    <property type="entry name" value="Thiol:disulfide interchange protein DsbD, N-terminal domain"/>
    <property type="match status" value="1"/>
</dbReference>
<dbReference type="EMBL" id="UGVL01000001">
    <property type="protein sequence ID" value="SUE33179.1"/>
    <property type="molecule type" value="Genomic_DNA"/>
</dbReference>
<evidence type="ECO:0000313" key="11">
    <source>
        <dbReference type="EMBL" id="SUE33179.1"/>
    </source>
</evidence>
<dbReference type="Proteomes" id="UP000255233">
    <property type="component" value="Unassembled WGS sequence"/>
</dbReference>
<dbReference type="AlphaFoldDB" id="A0A379MQZ1"/>
<dbReference type="PANTHER" id="PTHR32234:SF0">
    <property type="entry name" value="THIOL:DISULFIDE INTERCHANGE PROTEIN DSBD"/>
    <property type="match status" value="1"/>
</dbReference>
<gene>
    <name evidence="11" type="primary">dsbD</name>
    <name evidence="11" type="ORF">NCTC11190_00376</name>
</gene>
<sequence>MKFRNLIASLLLGIFGTATAAAQVENPVSWKFSASGQQAEITATISGEWHMYDMGPYDGGPNATTFTFELPEGVTLDGGIVQVTRPTRVQDEIFGMEIGYFAKSARFVQKFNVSPQLAAAGKPIAIKGNVEWQACDDQSCLPPTDEDFTVTIVPTATAAETAPVADTPATTGNADPNAPATPDPTGRMVNDDAMAVTPDSSAAVTTAAPAAPGEASFEGLQQNENKSFWSIIIEAILWGFAALLTPCVFPMVPMTVSFFMKGSDNKAKGRMMASFYGISIVALYTLPIAAIILITYFVGGDSVTADIFNWLATHWLPNVLFFLIFMIFAASFFGAFEITMPSKLVNKSDSKADKGGLVGVFFMALTLVLVSFSCTGPIVGTVLVKSTQGAIWEPIFTMLAFSAAFALPFTIFAFFPSLLRNLPKSGGWLNSVKVVLGFIELALGLKFLSVADQTYHWGLLDREVYIALWVVIFTLLGFYLLGKIKFAHDSDTKYVSVKRLFLSIVTFAFVVYLIPGMFGAPLKALSGYLPPLSTMDFNLSASSADGVSGSGAGAVSSLDRSKIEGGAPKYSDFLHLPHGLEGFFDYEQGMEYAKAVGKPVFLDFTGHGCVNCREMEANVWSDATVQKLLRDNYVIVALYVDDKKQLPEEEWVTTPDGKVRKTLGKINASFQIERFGINAQPYYVLLDNEGRPLVTPRSYDLNVNGFINFLESGLKAYEALPRSAR</sequence>
<evidence type="ECO:0000256" key="1">
    <source>
        <dbReference type="ARBA" id="ARBA00004141"/>
    </source>
</evidence>
<feature type="transmembrane region" description="Helical" evidence="7">
    <location>
        <begin position="501"/>
        <end position="522"/>
    </location>
</feature>
<dbReference type="Pfam" id="PF13899">
    <property type="entry name" value="Thioredoxin_7"/>
    <property type="match status" value="1"/>
</dbReference>
<dbReference type="GO" id="GO:0047134">
    <property type="term" value="F:protein-disulfide reductase [NAD(P)H] activity"/>
    <property type="evidence" value="ECO:0007669"/>
    <property type="project" value="UniProtKB-EC"/>
</dbReference>
<feature type="transmembrane region" description="Helical" evidence="7">
    <location>
        <begin position="319"/>
        <end position="336"/>
    </location>
</feature>
<feature type="domain" description="Thiol:disulfide interchange protein DsbD N-terminal" evidence="10">
    <location>
        <begin position="30"/>
        <end position="150"/>
    </location>
</feature>
<feature type="region of interest" description="Disordered" evidence="6">
    <location>
        <begin position="165"/>
        <end position="185"/>
    </location>
</feature>
<evidence type="ECO:0000256" key="8">
    <source>
        <dbReference type="SAM" id="SignalP"/>
    </source>
</evidence>
<dbReference type="GO" id="GO:0016020">
    <property type="term" value="C:membrane"/>
    <property type="evidence" value="ECO:0007669"/>
    <property type="project" value="UniProtKB-SubCell"/>
</dbReference>
<dbReference type="STRING" id="880526.GCA_000427365_01066"/>
<keyword evidence="8" id="KW-0732">Signal</keyword>
<dbReference type="InterPro" id="IPR036249">
    <property type="entry name" value="Thioredoxin-like_sf"/>
</dbReference>
<dbReference type="Gene3D" id="3.40.30.10">
    <property type="entry name" value="Glutaredoxin"/>
    <property type="match status" value="1"/>
</dbReference>
<evidence type="ECO:0000256" key="4">
    <source>
        <dbReference type="ARBA" id="ARBA00022989"/>
    </source>
</evidence>
<protein>
    <submittedName>
        <fullName evidence="11">Thiol:disulfide interchange protein DsbD</fullName>
        <ecNumber evidence="11">1.8.1.8</ecNumber>
    </submittedName>
</protein>
<evidence type="ECO:0000256" key="3">
    <source>
        <dbReference type="ARBA" id="ARBA00022748"/>
    </source>
</evidence>
<evidence type="ECO:0000256" key="6">
    <source>
        <dbReference type="SAM" id="MobiDB-lite"/>
    </source>
</evidence>
<feature type="transmembrane region" description="Helical" evidence="7">
    <location>
        <begin position="357"/>
        <end position="383"/>
    </location>
</feature>
<dbReference type="InterPro" id="IPR003834">
    <property type="entry name" value="Cyt_c_assmbl_TM_dom"/>
</dbReference>
<dbReference type="InterPro" id="IPR028250">
    <property type="entry name" value="DsbDN"/>
</dbReference>
<dbReference type="Pfam" id="PF11412">
    <property type="entry name" value="DsbD_N"/>
    <property type="match status" value="1"/>
</dbReference>
<feature type="chain" id="PRO_5016822303" evidence="8">
    <location>
        <begin position="21"/>
        <end position="725"/>
    </location>
</feature>
<reference evidence="11 12" key="1">
    <citation type="submission" date="2018-06" db="EMBL/GenBank/DDBJ databases">
        <authorList>
            <consortium name="Pathogen Informatics"/>
            <person name="Doyle S."/>
        </authorList>
    </citation>
    <scope>NUCLEOTIDE SEQUENCE [LARGE SCALE GENOMIC DNA]</scope>
    <source>
        <strain evidence="11 12">NCTC11190</strain>
    </source>
</reference>